<dbReference type="InterPro" id="IPR023393">
    <property type="entry name" value="START-like_dom_sf"/>
</dbReference>
<reference evidence="2 3" key="1">
    <citation type="submission" date="2013-02" db="EMBL/GenBank/DDBJ databases">
        <title>A novel strain isolated from Lonar lake, Maharashtra, India.</title>
        <authorList>
            <person name="Singh A."/>
        </authorList>
    </citation>
    <scope>NUCLEOTIDE SEQUENCE [LARGE SCALE GENOMIC DNA]</scope>
    <source>
        <strain evidence="2 3">AK24</strain>
    </source>
</reference>
<organism evidence="2 3">
    <name type="scientific">Lunatimonas lonarensis</name>
    <dbReference type="NCBI Taxonomy" id="1232681"/>
    <lineage>
        <taxon>Bacteria</taxon>
        <taxon>Pseudomonadati</taxon>
        <taxon>Bacteroidota</taxon>
        <taxon>Cytophagia</taxon>
        <taxon>Cytophagales</taxon>
        <taxon>Cyclobacteriaceae</taxon>
    </lineage>
</organism>
<dbReference type="RefSeq" id="WP_010853625.1">
    <property type="nucleotide sequence ID" value="NZ_AQHR01000044.1"/>
</dbReference>
<comment type="caution">
    <text evidence="2">The sequence shown here is derived from an EMBL/GenBank/DDBJ whole genome shotgun (WGS) entry which is preliminary data.</text>
</comment>
<dbReference type="Pfam" id="PF19569">
    <property type="entry name" value="START_2"/>
    <property type="match status" value="1"/>
</dbReference>
<dbReference type="STRING" id="1232681.ADIS_1482"/>
<evidence type="ECO:0000259" key="1">
    <source>
        <dbReference type="Pfam" id="PF19569"/>
    </source>
</evidence>
<dbReference type="InterPro" id="IPR045736">
    <property type="entry name" value="START_2"/>
</dbReference>
<evidence type="ECO:0000313" key="3">
    <source>
        <dbReference type="Proteomes" id="UP000013909"/>
    </source>
</evidence>
<protein>
    <recommendedName>
        <fullName evidence="1">START-like domain-containing protein</fullName>
    </recommendedName>
</protein>
<dbReference type="SUPFAM" id="SSF55961">
    <property type="entry name" value="Bet v1-like"/>
    <property type="match status" value="1"/>
</dbReference>
<dbReference type="EMBL" id="AQHR01000044">
    <property type="protein sequence ID" value="EON77943.1"/>
    <property type="molecule type" value="Genomic_DNA"/>
</dbReference>
<gene>
    <name evidence="2" type="ORF">ADIS_1482</name>
</gene>
<sequence>MAKNKFVSDYQINTSKKVIYPYLSTASGLSQWFADDVIINEDKAYNFIYDGEDHFARPTIMRINHHVKFEFFDPSDEEGGDDDPSYIEFRLDENELTQTFYLRVIDYGDTYDQQEQQDIWEGLISSLKEIIGG</sequence>
<dbReference type="Gene3D" id="3.30.530.20">
    <property type="match status" value="1"/>
</dbReference>
<proteinExistence type="predicted"/>
<dbReference type="AlphaFoldDB" id="R7ZV85"/>
<keyword evidence="3" id="KW-1185">Reference proteome</keyword>
<accession>R7ZV85</accession>
<name>R7ZV85_9BACT</name>
<dbReference type="PATRIC" id="fig|1288963.3.peg.1475"/>
<dbReference type="OrthoDB" id="667567at2"/>
<feature type="domain" description="START-like" evidence="1">
    <location>
        <begin position="3"/>
        <end position="132"/>
    </location>
</feature>
<evidence type="ECO:0000313" key="2">
    <source>
        <dbReference type="EMBL" id="EON77943.1"/>
    </source>
</evidence>
<dbReference type="Proteomes" id="UP000013909">
    <property type="component" value="Unassembled WGS sequence"/>
</dbReference>